<keyword evidence="4" id="KW-0408">Iron</keyword>
<dbReference type="EMBL" id="JARVKF010000416">
    <property type="protein sequence ID" value="KAK9415444.1"/>
    <property type="molecule type" value="Genomic_DNA"/>
</dbReference>
<dbReference type="PRINTS" id="PR00463">
    <property type="entry name" value="EP450I"/>
</dbReference>
<keyword evidence="6" id="KW-0812">Transmembrane</keyword>
<dbReference type="SUPFAM" id="SSF48264">
    <property type="entry name" value="Cytochrome P450"/>
    <property type="match status" value="1"/>
</dbReference>
<organism evidence="7 8">
    <name type="scientific">Seiridium unicorne</name>
    <dbReference type="NCBI Taxonomy" id="138068"/>
    <lineage>
        <taxon>Eukaryota</taxon>
        <taxon>Fungi</taxon>
        <taxon>Dikarya</taxon>
        <taxon>Ascomycota</taxon>
        <taxon>Pezizomycotina</taxon>
        <taxon>Sordariomycetes</taxon>
        <taxon>Xylariomycetidae</taxon>
        <taxon>Amphisphaeriales</taxon>
        <taxon>Sporocadaceae</taxon>
        <taxon>Seiridium</taxon>
    </lineage>
</organism>
<evidence type="ECO:0000256" key="4">
    <source>
        <dbReference type="ARBA" id="ARBA00023004"/>
    </source>
</evidence>
<dbReference type="InterPro" id="IPR050364">
    <property type="entry name" value="Cytochrome_P450_fung"/>
</dbReference>
<evidence type="ECO:0000256" key="1">
    <source>
        <dbReference type="ARBA" id="ARBA00010617"/>
    </source>
</evidence>
<reference evidence="7 8" key="1">
    <citation type="journal article" date="2024" name="J. Plant Pathol.">
        <title>Sequence and assembly of the genome of Seiridium unicorne, isolate CBS 538.82, causal agent of cypress canker disease.</title>
        <authorList>
            <person name="Scali E."/>
            <person name="Rocca G.D."/>
            <person name="Danti R."/>
            <person name="Garbelotto M."/>
            <person name="Barberini S."/>
            <person name="Baroncelli R."/>
            <person name="Emiliani G."/>
        </authorList>
    </citation>
    <scope>NUCLEOTIDE SEQUENCE [LARGE SCALE GENOMIC DNA]</scope>
    <source>
        <strain evidence="7 8">BM-138-508</strain>
    </source>
</reference>
<keyword evidence="3" id="KW-0560">Oxidoreductase</keyword>
<comment type="similarity">
    <text evidence="1">Belongs to the cytochrome P450 family.</text>
</comment>
<gene>
    <name evidence="7" type="ORF">SUNI508_10468</name>
</gene>
<proteinExistence type="inferred from homology"/>
<feature type="transmembrane region" description="Helical" evidence="6">
    <location>
        <begin position="25"/>
        <end position="47"/>
    </location>
</feature>
<dbReference type="PRINTS" id="PR00385">
    <property type="entry name" value="P450"/>
</dbReference>
<evidence type="ECO:0000313" key="7">
    <source>
        <dbReference type="EMBL" id="KAK9415444.1"/>
    </source>
</evidence>
<protein>
    <submittedName>
        <fullName evidence="7">Cytochrome P450</fullName>
    </submittedName>
</protein>
<dbReference type="InterPro" id="IPR002401">
    <property type="entry name" value="Cyt_P450_E_grp-I"/>
</dbReference>
<comment type="caution">
    <text evidence="7">The sequence shown here is derived from an EMBL/GenBank/DDBJ whole genome shotgun (WGS) entry which is preliminary data.</text>
</comment>
<dbReference type="InterPro" id="IPR001128">
    <property type="entry name" value="Cyt_P450"/>
</dbReference>
<keyword evidence="6" id="KW-1133">Transmembrane helix</keyword>
<evidence type="ECO:0000256" key="2">
    <source>
        <dbReference type="ARBA" id="ARBA00022723"/>
    </source>
</evidence>
<dbReference type="Gene3D" id="1.10.630.10">
    <property type="entry name" value="Cytochrome P450"/>
    <property type="match status" value="1"/>
</dbReference>
<dbReference type="InterPro" id="IPR036396">
    <property type="entry name" value="Cyt_P450_sf"/>
</dbReference>
<keyword evidence="2" id="KW-0479">Metal-binding</keyword>
<evidence type="ECO:0000313" key="8">
    <source>
        <dbReference type="Proteomes" id="UP001408356"/>
    </source>
</evidence>
<keyword evidence="5" id="KW-0503">Monooxygenase</keyword>
<keyword evidence="8" id="KW-1185">Reference proteome</keyword>
<sequence>MGDLAQSPTFQRVASLGGWVSQQPLLWKLSIGASTALLFLVATYFWVVPNAIKDSRRWRLPPGPRGLPLIGNLLDLAESDEVQHKVRKWHQQFGDIFYTKIGGSDYVWLSSPAIVRDLMDKKSNIYSSRPPLPLAQDVASAGRRQLFMAYGPQWRQLRKHGHALLNTNAAIKYQPIQDFESKQVLRDLLDRPDKFYNINRRYSASVIMLVAYGYRIPTFDDPLIKKIYTVLDNLTAMTAPGAHAVDSFPSLAALPEFLLGNWYTHAKKIFAHDSKIYMELWNRLKKEVDSGSARDSFCKDFYLNDPAKNGIDDLLAAYTCGGLVEAGSETTATTLNNWILAMTLFPESAKIAQEEVDRVIGSDRLPTWEDEKQLPYVRAMIKEVLRWRPVNKFGMFHATSEEDWYDGYFIPKGTIVVLNWWAIHRDPKLFENPDNFDPTRYLNKPNPAADYINVANPYERDHFTYGAGRRVCPGVHVAERSLFINIVRVLWGFNISKSREADGTPIEPTTKMVPGFLTVPLPFECTIKPRSAKHEKVMRGAFEEAEAQGI</sequence>
<dbReference type="PANTHER" id="PTHR46300:SF2">
    <property type="entry name" value="CYTOCHROME P450 MONOOXYGENASE ALNH-RELATED"/>
    <property type="match status" value="1"/>
</dbReference>
<evidence type="ECO:0000256" key="5">
    <source>
        <dbReference type="ARBA" id="ARBA00023033"/>
    </source>
</evidence>
<dbReference type="PANTHER" id="PTHR46300">
    <property type="entry name" value="P450, PUTATIVE (EUROFUNG)-RELATED-RELATED"/>
    <property type="match status" value="1"/>
</dbReference>
<dbReference type="Pfam" id="PF00067">
    <property type="entry name" value="p450"/>
    <property type="match status" value="1"/>
</dbReference>
<name>A0ABR2ULC8_9PEZI</name>
<evidence type="ECO:0000256" key="6">
    <source>
        <dbReference type="SAM" id="Phobius"/>
    </source>
</evidence>
<evidence type="ECO:0000256" key="3">
    <source>
        <dbReference type="ARBA" id="ARBA00023002"/>
    </source>
</evidence>
<dbReference type="CDD" id="cd11065">
    <property type="entry name" value="CYP64-like"/>
    <property type="match status" value="1"/>
</dbReference>
<accession>A0ABR2ULC8</accession>
<keyword evidence="6" id="KW-0472">Membrane</keyword>
<dbReference type="Proteomes" id="UP001408356">
    <property type="component" value="Unassembled WGS sequence"/>
</dbReference>